<feature type="region of interest" description="Disordered" evidence="1">
    <location>
        <begin position="9"/>
        <end position="43"/>
    </location>
</feature>
<organism evidence="2 3">
    <name type="scientific">Sesamum alatum</name>
    <dbReference type="NCBI Taxonomy" id="300844"/>
    <lineage>
        <taxon>Eukaryota</taxon>
        <taxon>Viridiplantae</taxon>
        <taxon>Streptophyta</taxon>
        <taxon>Embryophyta</taxon>
        <taxon>Tracheophyta</taxon>
        <taxon>Spermatophyta</taxon>
        <taxon>Magnoliopsida</taxon>
        <taxon>eudicotyledons</taxon>
        <taxon>Gunneridae</taxon>
        <taxon>Pentapetalae</taxon>
        <taxon>asterids</taxon>
        <taxon>lamiids</taxon>
        <taxon>Lamiales</taxon>
        <taxon>Pedaliaceae</taxon>
        <taxon>Sesamum</taxon>
    </lineage>
</organism>
<evidence type="ECO:0000256" key="1">
    <source>
        <dbReference type="SAM" id="MobiDB-lite"/>
    </source>
</evidence>
<keyword evidence="3" id="KW-1185">Reference proteome</keyword>
<name>A0AAE1YRD0_9LAMI</name>
<protein>
    <submittedName>
        <fullName evidence="2">Uncharacterized protein</fullName>
    </submittedName>
</protein>
<sequence length="105" mass="10426">MNARIAQLSGALRGGLSSANVSRSEADISAPHVPSQPLSSSPPVVVGDGAPVVAAPLAEGAGVAVSTNAVVAEAAAKAGLSKKCKCKHKKHRSKGSSKSSRRSQS</sequence>
<comment type="caution">
    <text evidence="2">The sequence shown here is derived from an EMBL/GenBank/DDBJ whole genome shotgun (WGS) entry which is preliminary data.</text>
</comment>
<accession>A0AAE1YRD0</accession>
<proteinExistence type="predicted"/>
<feature type="compositionally biased region" description="Low complexity" evidence="1">
    <location>
        <begin position="33"/>
        <end position="43"/>
    </location>
</feature>
<evidence type="ECO:0000313" key="2">
    <source>
        <dbReference type="EMBL" id="KAK4434752.1"/>
    </source>
</evidence>
<dbReference type="EMBL" id="JACGWO010000002">
    <property type="protein sequence ID" value="KAK4434752.1"/>
    <property type="molecule type" value="Genomic_DNA"/>
</dbReference>
<gene>
    <name evidence="2" type="ORF">Salat_0638100</name>
</gene>
<dbReference type="AlphaFoldDB" id="A0AAE1YRD0"/>
<feature type="region of interest" description="Disordered" evidence="1">
    <location>
        <begin position="80"/>
        <end position="105"/>
    </location>
</feature>
<reference evidence="2" key="2">
    <citation type="journal article" date="2024" name="Plant">
        <title>Genomic evolution and insights into agronomic trait innovations of Sesamum species.</title>
        <authorList>
            <person name="Miao H."/>
            <person name="Wang L."/>
            <person name="Qu L."/>
            <person name="Liu H."/>
            <person name="Sun Y."/>
            <person name="Le M."/>
            <person name="Wang Q."/>
            <person name="Wei S."/>
            <person name="Zheng Y."/>
            <person name="Lin W."/>
            <person name="Duan Y."/>
            <person name="Cao H."/>
            <person name="Xiong S."/>
            <person name="Wang X."/>
            <person name="Wei L."/>
            <person name="Li C."/>
            <person name="Ma Q."/>
            <person name="Ju M."/>
            <person name="Zhao R."/>
            <person name="Li G."/>
            <person name="Mu C."/>
            <person name="Tian Q."/>
            <person name="Mei H."/>
            <person name="Zhang T."/>
            <person name="Gao T."/>
            <person name="Zhang H."/>
        </authorList>
    </citation>
    <scope>NUCLEOTIDE SEQUENCE</scope>
    <source>
        <strain evidence="2">3651</strain>
    </source>
</reference>
<reference evidence="2" key="1">
    <citation type="submission" date="2020-06" db="EMBL/GenBank/DDBJ databases">
        <authorList>
            <person name="Li T."/>
            <person name="Hu X."/>
            <person name="Zhang T."/>
            <person name="Song X."/>
            <person name="Zhang H."/>
            <person name="Dai N."/>
            <person name="Sheng W."/>
            <person name="Hou X."/>
            <person name="Wei L."/>
        </authorList>
    </citation>
    <scope>NUCLEOTIDE SEQUENCE</scope>
    <source>
        <strain evidence="2">3651</strain>
        <tissue evidence="2">Leaf</tissue>
    </source>
</reference>
<dbReference type="Proteomes" id="UP001293254">
    <property type="component" value="Unassembled WGS sequence"/>
</dbReference>
<evidence type="ECO:0000313" key="3">
    <source>
        <dbReference type="Proteomes" id="UP001293254"/>
    </source>
</evidence>